<keyword evidence="2" id="KW-1185">Reference proteome</keyword>
<dbReference type="AlphaFoldDB" id="A0AAW0Z9K2"/>
<gene>
    <name evidence="1" type="ORF">QLX08_011497</name>
</gene>
<sequence>MEFSSKKSCSSSFLIRRGGRFRSQEEKLIFVTVRPRFTGDYFVADNSSFVTSSVAARHLIIYNPVEASFKD</sequence>
<evidence type="ECO:0000313" key="2">
    <source>
        <dbReference type="Proteomes" id="UP001432146"/>
    </source>
</evidence>
<evidence type="ECO:0000313" key="1">
    <source>
        <dbReference type="EMBL" id="KAK9293606.1"/>
    </source>
</evidence>
<dbReference type="Proteomes" id="UP001432146">
    <property type="component" value="Unassembled WGS sequence"/>
</dbReference>
<organism evidence="1 2">
    <name type="scientific">Tetragonisca angustula</name>
    <dbReference type="NCBI Taxonomy" id="166442"/>
    <lineage>
        <taxon>Eukaryota</taxon>
        <taxon>Metazoa</taxon>
        <taxon>Ecdysozoa</taxon>
        <taxon>Arthropoda</taxon>
        <taxon>Hexapoda</taxon>
        <taxon>Insecta</taxon>
        <taxon>Pterygota</taxon>
        <taxon>Neoptera</taxon>
        <taxon>Endopterygota</taxon>
        <taxon>Hymenoptera</taxon>
        <taxon>Apocrita</taxon>
        <taxon>Aculeata</taxon>
        <taxon>Apoidea</taxon>
        <taxon>Anthophila</taxon>
        <taxon>Apidae</taxon>
        <taxon>Tetragonisca</taxon>
    </lineage>
</organism>
<protein>
    <submittedName>
        <fullName evidence="1">Uncharacterized protein</fullName>
    </submittedName>
</protein>
<accession>A0AAW0Z9K2</accession>
<proteinExistence type="predicted"/>
<dbReference type="EMBL" id="JAWNGG020000403">
    <property type="protein sequence ID" value="KAK9293606.1"/>
    <property type="molecule type" value="Genomic_DNA"/>
</dbReference>
<comment type="caution">
    <text evidence="1">The sequence shown here is derived from an EMBL/GenBank/DDBJ whole genome shotgun (WGS) entry which is preliminary data.</text>
</comment>
<name>A0AAW0Z9K2_9HYME</name>
<reference evidence="1 2" key="1">
    <citation type="submission" date="2024-05" db="EMBL/GenBank/DDBJ databases">
        <title>The nuclear and mitochondrial genome assemblies of Tetragonisca angustula (Apidae: Meliponini), a tiny yet remarkable pollinator in the Neotropics.</title>
        <authorList>
            <person name="Ferrari R."/>
            <person name="Ricardo P.C."/>
            <person name="Dias F.C."/>
            <person name="Araujo N.S."/>
            <person name="Soares D.O."/>
            <person name="Zhou Q.-S."/>
            <person name="Zhu C.-D."/>
            <person name="Coutinho L."/>
            <person name="Airas M.C."/>
            <person name="Batista T.M."/>
        </authorList>
    </citation>
    <scope>NUCLEOTIDE SEQUENCE [LARGE SCALE GENOMIC DNA]</scope>
    <source>
        <strain evidence="1">ASF017062</strain>
        <tissue evidence="1">Abdomen</tissue>
    </source>
</reference>